<accession>A0A2H1EFU5</accession>
<reference evidence="3" key="1">
    <citation type="submission" date="2016-12" db="EMBL/GenBank/DDBJ databases">
        <authorList>
            <person name="Herbold C."/>
        </authorList>
    </citation>
    <scope>NUCLEOTIDE SEQUENCE [LARGE SCALE GENOMIC DNA]</scope>
</reference>
<evidence type="ECO:0000313" key="2">
    <source>
        <dbReference type="EMBL" id="SHO44732.1"/>
    </source>
</evidence>
<dbReference type="EMBL" id="FRFC01000003">
    <property type="protein sequence ID" value="SHO44732.1"/>
    <property type="molecule type" value="Genomic_DNA"/>
</dbReference>
<dbReference type="Pfam" id="PF09828">
    <property type="entry name" value="ChrB_C"/>
    <property type="match status" value="1"/>
</dbReference>
<dbReference type="Proteomes" id="UP000232412">
    <property type="component" value="Unassembled WGS sequence"/>
</dbReference>
<proteinExistence type="predicted"/>
<organism evidence="2 3">
    <name type="scientific">Nitrosotalea sinensis</name>
    <dbReference type="NCBI Taxonomy" id="1499975"/>
    <lineage>
        <taxon>Archaea</taxon>
        <taxon>Nitrososphaerota</taxon>
        <taxon>Nitrososphaeria</taxon>
        <taxon>Nitrosotaleales</taxon>
        <taxon>Nitrosotaleaceae</taxon>
        <taxon>Nitrosotalea</taxon>
    </lineage>
</organism>
<sequence length="146" mass="16622">MKWVTREHAKVDRIACPWLIKNFVDKDAEFLFVPADSVMQTAKEKNATPYDVSNVELGHHGEECSFDAIVKKYGLDKKDKALVEVAKIVRGADTPNRSLTPQSEGLLAIAYGFSMNAKDDHDNMSKQFYVYDALYSFCKWKLKQPN</sequence>
<dbReference type="RefSeq" id="WP_101009441.1">
    <property type="nucleotide sequence ID" value="NZ_FRFC01000003.1"/>
</dbReference>
<dbReference type="AlphaFoldDB" id="A0A2H1EFU5"/>
<protein>
    <recommendedName>
        <fullName evidence="1">ChrB C-terminal domain-containing protein</fullName>
    </recommendedName>
</protein>
<gene>
    <name evidence="2" type="ORF">NSIN_20421</name>
</gene>
<feature type="domain" description="ChrB C-terminal" evidence="1">
    <location>
        <begin position="3"/>
        <end position="138"/>
    </location>
</feature>
<name>A0A2H1EFU5_9ARCH</name>
<keyword evidence="3" id="KW-1185">Reference proteome</keyword>
<dbReference type="InterPro" id="IPR018634">
    <property type="entry name" value="ChrB_C"/>
</dbReference>
<evidence type="ECO:0000259" key="1">
    <source>
        <dbReference type="Pfam" id="PF09828"/>
    </source>
</evidence>
<evidence type="ECO:0000313" key="3">
    <source>
        <dbReference type="Proteomes" id="UP000232412"/>
    </source>
</evidence>
<dbReference type="OrthoDB" id="7455at2157"/>